<evidence type="ECO:0000256" key="2">
    <source>
        <dbReference type="ARBA" id="ARBA00022840"/>
    </source>
</evidence>
<evidence type="ECO:0000256" key="1">
    <source>
        <dbReference type="ARBA" id="ARBA00022741"/>
    </source>
</evidence>
<dbReference type="InterPro" id="IPR008271">
    <property type="entry name" value="Ser/Thr_kinase_AS"/>
</dbReference>
<dbReference type="Pfam" id="PF00069">
    <property type="entry name" value="Pkinase"/>
    <property type="match status" value="1"/>
</dbReference>
<dbReference type="Gene3D" id="1.10.510.10">
    <property type="entry name" value="Transferase(Phosphotransferase) domain 1"/>
    <property type="match status" value="1"/>
</dbReference>
<dbReference type="SUPFAM" id="SSF56112">
    <property type="entry name" value="Protein kinase-like (PK-like)"/>
    <property type="match status" value="1"/>
</dbReference>
<dbReference type="InterPro" id="IPR050117">
    <property type="entry name" value="MAPK"/>
</dbReference>
<name>A0ABQ7ZWB3_BRANA</name>
<gene>
    <name evidence="4" type="ORF">HID58_060635</name>
</gene>
<dbReference type="Gene3D" id="3.30.200.20">
    <property type="entry name" value="Phosphorylase Kinase, domain 1"/>
    <property type="match status" value="2"/>
</dbReference>
<dbReference type="EMBL" id="JAGKQM010000014">
    <property type="protein sequence ID" value="KAH0884539.1"/>
    <property type="molecule type" value="Genomic_DNA"/>
</dbReference>
<dbReference type="PANTHER" id="PTHR24055">
    <property type="entry name" value="MITOGEN-ACTIVATED PROTEIN KINASE"/>
    <property type="match status" value="1"/>
</dbReference>
<evidence type="ECO:0000259" key="3">
    <source>
        <dbReference type="PROSITE" id="PS50011"/>
    </source>
</evidence>
<dbReference type="PROSITE" id="PS00108">
    <property type="entry name" value="PROTEIN_KINASE_ST"/>
    <property type="match status" value="1"/>
</dbReference>
<dbReference type="InterPro" id="IPR000719">
    <property type="entry name" value="Prot_kinase_dom"/>
</dbReference>
<accession>A0ABQ7ZWB3</accession>
<dbReference type="InterPro" id="IPR011009">
    <property type="entry name" value="Kinase-like_dom_sf"/>
</dbReference>
<dbReference type="PROSITE" id="PS50011">
    <property type="entry name" value="PROTEIN_KINASE_DOM"/>
    <property type="match status" value="1"/>
</dbReference>
<keyword evidence="2" id="KW-0067">ATP-binding</keyword>
<keyword evidence="5" id="KW-1185">Reference proteome</keyword>
<proteinExistence type="predicted"/>
<comment type="caution">
    <text evidence="4">The sequence shown here is derived from an EMBL/GenBank/DDBJ whole genome shotgun (WGS) entry which is preliminary data.</text>
</comment>
<dbReference type="SMART" id="SM00220">
    <property type="entry name" value="S_TKc"/>
    <property type="match status" value="1"/>
</dbReference>
<organism evidence="4 5">
    <name type="scientific">Brassica napus</name>
    <name type="common">Rape</name>
    <dbReference type="NCBI Taxonomy" id="3708"/>
    <lineage>
        <taxon>Eukaryota</taxon>
        <taxon>Viridiplantae</taxon>
        <taxon>Streptophyta</taxon>
        <taxon>Embryophyta</taxon>
        <taxon>Tracheophyta</taxon>
        <taxon>Spermatophyta</taxon>
        <taxon>Magnoliopsida</taxon>
        <taxon>eudicotyledons</taxon>
        <taxon>Gunneridae</taxon>
        <taxon>Pentapetalae</taxon>
        <taxon>rosids</taxon>
        <taxon>malvids</taxon>
        <taxon>Brassicales</taxon>
        <taxon>Brassicaceae</taxon>
        <taxon>Brassiceae</taxon>
        <taxon>Brassica</taxon>
    </lineage>
</organism>
<feature type="domain" description="Protein kinase" evidence="3">
    <location>
        <begin position="1"/>
        <end position="319"/>
    </location>
</feature>
<keyword evidence="1" id="KW-0547">Nucleotide-binding</keyword>
<sequence length="362" mass="41703">MEPTNAAHEMVETNARATTDAQLYPPPEVLAVDENITANPSHDGRYIQYNIRDNIIELTAKYKPPVMPIGRGAYGFVCSATNWETNEKIIGIKDLILPPQRDAFEDVYIAFELMETDLHNIITSGQELESLHYEFFLYQILCGLKYIHSANVLHRDLKPSNLLVNENCQLKICDFGLARGTSEHNAMTEYVVTRWYRAPELLLNSSAYTSAIDIWSVGCIFLELLTRKTVFRGRDPVHQLQKKLHFDLQLLGSPSEEELGSLSENAKLYLRQLPYHDRQSFFVVFPNVPYPALDLIMKMLKFDPRQRISVEDALDHPYLREMQDFTDEPVCMTPFNFDLEEQPFTEGEIKELIYREALAFSP</sequence>
<evidence type="ECO:0000313" key="5">
    <source>
        <dbReference type="Proteomes" id="UP000824890"/>
    </source>
</evidence>
<dbReference type="Proteomes" id="UP000824890">
    <property type="component" value="Unassembled WGS sequence"/>
</dbReference>
<protein>
    <recommendedName>
        <fullName evidence="3">Protein kinase domain-containing protein</fullName>
    </recommendedName>
</protein>
<reference evidence="4 5" key="1">
    <citation type="submission" date="2021-05" db="EMBL/GenBank/DDBJ databases">
        <title>Genome Assembly of Synthetic Allotetraploid Brassica napus Reveals Homoeologous Exchanges between Subgenomes.</title>
        <authorList>
            <person name="Davis J.T."/>
        </authorList>
    </citation>
    <scope>NUCLEOTIDE SEQUENCE [LARGE SCALE GENOMIC DNA]</scope>
    <source>
        <strain evidence="5">cv. Da-Ae</strain>
        <tissue evidence="4">Seedling</tissue>
    </source>
</reference>
<evidence type="ECO:0000313" key="4">
    <source>
        <dbReference type="EMBL" id="KAH0884539.1"/>
    </source>
</evidence>